<sequence>MMHRFEKNLKGYSKKAKQTDATGGLKEAYGLEDIWDIDDWVEEATIQKVYTFSPKDVATALGLPLHVTAERLFQLVNRGKVTSHFEVRCPICFSATPVDLEILAADPTCACGEHVYEVTPELIYVFFKIRPEYINWVQKQNENYRGIRRFTNR</sequence>
<dbReference type="RefSeq" id="WP_268589510.1">
    <property type="nucleotide sequence ID" value="NZ_JAMDNE010000088.1"/>
</dbReference>
<protein>
    <submittedName>
        <fullName evidence="1">Uncharacterized protein</fullName>
    </submittedName>
</protein>
<reference evidence="1" key="1">
    <citation type="journal article" date="2023" name="J. Vet. Diagn. Invest.">
        <title>Oxytetracycline-resistant Paenibacillus larvae identified in commercial beekeeping operations in Saskatchewan using pooled honey sampling.</title>
        <authorList>
            <person name="Obshta O."/>
            <person name="Zabrodski M.W."/>
            <person name="Soomro T."/>
            <person name="Wilson G."/>
            <person name="Masood F."/>
            <person name="Thebeau J."/>
            <person name="Silva M.C.B."/>
            <person name="Biganski S."/>
            <person name="Kozii I.V."/>
            <person name="Koziy R.V."/>
            <person name="Raza M.F."/>
            <person name="Jose M.S."/>
            <person name="Simko E."/>
            <person name="Wood S.C."/>
        </authorList>
    </citation>
    <scope>NUCLEOTIDE SEQUENCE</scope>
    <source>
        <strain evidence="1">PL001</strain>
    </source>
</reference>
<reference evidence="1" key="2">
    <citation type="submission" date="2023-03" db="EMBL/GenBank/DDBJ databases">
        <authorList>
            <person name="Obshta O."/>
            <person name="Zabrodski M.W."/>
            <person name="Soomro T."/>
            <person name="Wilson G."/>
            <person name="Masood F."/>
            <person name="Thebeau J."/>
            <person name="Bezerra Da Silva M.C."/>
            <person name="Raza F."/>
            <person name="Biganski S."/>
            <person name="Jose M."/>
            <person name="Camilli M."/>
            <person name="Kozii I.V."/>
            <person name="Kozii R.V."/>
            <person name="Simko E."/>
            <person name="Wood S.C."/>
        </authorList>
    </citation>
    <scope>NUCLEOTIDE SEQUENCE</scope>
    <source>
        <strain evidence="1">PL001</strain>
    </source>
</reference>
<evidence type="ECO:0000313" key="2">
    <source>
        <dbReference type="Proteomes" id="UP001259239"/>
    </source>
</evidence>
<proteinExistence type="predicted"/>
<name>A0AAP5N3H1_9BACL</name>
<dbReference type="Proteomes" id="UP001259239">
    <property type="component" value="Unassembled WGS sequence"/>
</dbReference>
<organism evidence="1 2">
    <name type="scientific">Paenibacillus larvae</name>
    <dbReference type="NCBI Taxonomy" id="1464"/>
    <lineage>
        <taxon>Bacteria</taxon>
        <taxon>Bacillati</taxon>
        <taxon>Bacillota</taxon>
        <taxon>Bacilli</taxon>
        <taxon>Bacillales</taxon>
        <taxon>Paenibacillaceae</taxon>
        <taxon>Paenibacillus</taxon>
    </lineage>
</organism>
<dbReference type="EMBL" id="JARQGV010000004">
    <property type="protein sequence ID" value="MDT2253273.1"/>
    <property type="molecule type" value="Genomic_DNA"/>
</dbReference>
<comment type="caution">
    <text evidence="1">The sequence shown here is derived from an EMBL/GenBank/DDBJ whole genome shotgun (WGS) entry which is preliminary data.</text>
</comment>
<gene>
    <name evidence="1" type="ORF">P7H09_19020</name>
</gene>
<dbReference type="AlphaFoldDB" id="A0AAP5N3H1"/>
<evidence type="ECO:0000313" key="1">
    <source>
        <dbReference type="EMBL" id="MDT2253273.1"/>
    </source>
</evidence>
<accession>A0AAP5N3H1</accession>